<evidence type="ECO:0000256" key="1">
    <source>
        <dbReference type="ARBA" id="ARBA00007806"/>
    </source>
</evidence>
<keyword evidence="2" id="KW-0378">Hydrolase</keyword>
<dbReference type="Pfam" id="PF01055">
    <property type="entry name" value="Glyco_hydro_31_2nd"/>
    <property type="match status" value="1"/>
</dbReference>
<dbReference type="Gene3D" id="2.60.40.1180">
    <property type="entry name" value="Golgi alpha-mannosidase II"/>
    <property type="match status" value="2"/>
</dbReference>
<sequence length="811" mass="93599">MRKLFLSLLFIIAGIICLFSQNPERVYQSHSEENGIFSVTTNDGKYLFKYYSTEILETTFVPNGEETNANSHAVILQPNKVETTYKYVGNDITYGTEGLSVIVTTEPFKISYTYNDDSLISEKRGYYKSPHESMELVKDHIIADVSEKIEFNLTEEEVLYGGGSRALGMNRRWHRLPLYNRAQYGYQSYSELLNFTLPVVLSSKKYMLHFDNSTIGYLDLDSRKDNTLTYETLSGRKTYQIIAGNSWYDVVENYAELTGKQPMLPRWTLGNFSSRFGYHSQKETLETIDKFKKDEIPVDAIIIDLYWFGKEIQGTLGNFEFYRDSFPEPKQMVDVLKSQNVETTLITEPYVLKTSKHWDEAVNEDILAKDSIGNPAVFEFYFGKGGIIDIFKPKGERWFKDIYNRLSDYGVNGFWGDLGEPEELPNWVNFETGSADELHNIYGHNWAKLVYEASLESNSNRRPFVLMRAGYSGSQRYGMIPWTGDVSRSWGGLKPQPEIALQMGMQGIAYMHSDLGGFAGANLDDELYARWLQYGVFQPIFRPHADETLASEPVYRSEKAKKLANFAIQMRYRMLPYNYHLMAENHIKGRPLMRPLFFEEPNNADLLEYSDAYLWGNDILVSPVLEAGKKTQEVYFPRGSMWFDIETDEVIEGGQKKSVTLSESFIPVYARGGSFIPLAKPMQSTKSYDDGYLQLQYYHDVTVTKSQRHLYMDDGITTNTFENGAYQILDFEAKIRGSWLEIEFNANNGKNFTPRTKTIDFTIHNIEKKPKRIKINNEKVNGTYNSQYKTLTLNIDWDTNTEKKVRIKLRK</sequence>
<proteinExistence type="inferred from homology"/>
<dbReference type="InterPro" id="IPR011013">
    <property type="entry name" value="Gal_mutarotase_sf_dom"/>
</dbReference>
<dbReference type="EMBL" id="JAIUJS010000001">
    <property type="protein sequence ID" value="MCA0152043.1"/>
    <property type="molecule type" value="Genomic_DNA"/>
</dbReference>
<evidence type="ECO:0000259" key="4">
    <source>
        <dbReference type="Pfam" id="PF13802"/>
    </source>
</evidence>
<dbReference type="RefSeq" id="WP_224476983.1">
    <property type="nucleotide sequence ID" value="NZ_JAIUJS010000001.1"/>
</dbReference>
<evidence type="ECO:0000313" key="6">
    <source>
        <dbReference type="EMBL" id="MCA0152043.1"/>
    </source>
</evidence>
<evidence type="ECO:0000259" key="5">
    <source>
        <dbReference type="Pfam" id="PF21365"/>
    </source>
</evidence>
<comment type="similarity">
    <text evidence="1 2">Belongs to the glycosyl hydrolase 31 family.</text>
</comment>
<dbReference type="InterPro" id="IPR017853">
    <property type="entry name" value="GH"/>
</dbReference>
<dbReference type="PANTHER" id="PTHR43863">
    <property type="entry name" value="HYDROLASE, PUTATIVE (AFU_ORTHOLOGUE AFUA_1G03140)-RELATED"/>
    <property type="match status" value="1"/>
</dbReference>
<keyword evidence="7" id="KW-1185">Reference proteome</keyword>
<dbReference type="Proteomes" id="UP001198402">
    <property type="component" value="Unassembled WGS sequence"/>
</dbReference>
<dbReference type="Gene3D" id="2.60.40.1760">
    <property type="entry name" value="glycosyl hydrolase (family 31)"/>
    <property type="match status" value="1"/>
</dbReference>
<keyword evidence="2" id="KW-0326">Glycosidase</keyword>
<dbReference type="InterPro" id="IPR051816">
    <property type="entry name" value="Glycosyl_Hydrolase_31"/>
</dbReference>
<name>A0ABS7XWL3_9FLAO</name>
<evidence type="ECO:0000313" key="7">
    <source>
        <dbReference type="Proteomes" id="UP001198402"/>
    </source>
</evidence>
<dbReference type="Pfam" id="PF13802">
    <property type="entry name" value="Gal_mutarotas_2"/>
    <property type="match status" value="1"/>
</dbReference>
<evidence type="ECO:0000259" key="3">
    <source>
        <dbReference type="Pfam" id="PF01055"/>
    </source>
</evidence>
<comment type="caution">
    <text evidence="6">The sequence shown here is derived from an EMBL/GenBank/DDBJ whole genome shotgun (WGS) entry which is preliminary data.</text>
</comment>
<accession>A0ABS7XWL3</accession>
<gene>
    <name evidence="6" type="ORF">LBV24_02365</name>
</gene>
<dbReference type="SUPFAM" id="SSF74650">
    <property type="entry name" value="Galactose mutarotase-like"/>
    <property type="match status" value="1"/>
</dbReference>
<feature type="domain" description="Glycosyl hydrolase family 31 C-terminal" evidence="5">
    <location>
        <begin position="589"/>
        <end position="676"/>
    </location>
</feature>
<dbReference type="InterPro" id="IPR025887">
    <property type="entry name" value="Glyco_hydro_31_N_dom"/>
</dbReference>
<feature type="domain" description="Glycoside hydrolase family 31 N-terminal" evidence="4">
    <location>
        <begin position="51"/>
        <end position="219"/>
    </location>
</feature>
<dbReference type="SUPFAM" id="SSF51445">
    <property type="entry name" value="(Trans)glycosidases"/>
    <property type="match status" value="1"/>
</dbReference>
<protein>
    <submittedName>
        <fullName evidence="6">DUF5110 domain-containing protein</fullName>
    </submittedName>
</protein>
<dbReference type="InterPro" id="IPR013780">
    <property type="entry name" value="Glyco_hydro_b"/>
</dbReference>
<dbReference type="Gene3D" id="3.20.20.80">
    <property type="entry name" value="Glycosidases"/>
    <property type="match status" value="1"/>
</dbReference>
<dbReference type="InterPro" id="IPR000322">
    <property type="entry name" value="Glyco_hydro_31_TIM"/>
</dbReference>
<dbReference type="CDD" id="cd14752">
    <property type="entry name" value="GH31_N"/>
    <property type="match status" value="1"/>
</dbReference>
<feature type="domain" description="Glycoside hydrolase family 31 TIM barrel" evidence="3">
    <location>
        <begin position="262"/>
        <end position="581"/>
    </location>
</feature>
<dbReference type="Pfam" id="PF21365">
    <property type="entry name" value="Glyco_hydro_31_3rd"/>
    <property type="match status" value="1"/>
</dbReference>
<dbReference type="SUPFAM" id="SSF51011">
    <property type="entry name" value="Glycosyl hydrolase domain"/>
    <property type="match status" value="1"/>
</dbReference>
<organism evidence="6 7">
    <name type="scientific">Winogradskyella vincentii</name>
    <dbReference type="NCBI Taxonomy" id="2877122"/>
    <lineage>
        <taxon>Bacteria</taxon>
        <taxon>Pseudomonadati</taxon>
        <taxon>Bacteroidota</taxon>
        <taxon>Flavobacteriia</taxon>
        <taxon>Flavobacteriales</taxon>
        <taxon>Flavobacteriaceae</taxon>
        <taxon>Winogradskyella</taxon>
    </lineage>
</organism>
<evidence type="ECO:0000256" key="2">
    <source>
        <dbReference type="RuleBase" id="RU361185"/>
    </source>
</evidence>
<dbReference type="PANTHER" id="PTHR43863:SF2">
    <property type="entry name" value="MALTASE-GLUCOAMYLASE"/>
    <property type="match status" value="1"/>
</dbReference>
<dbReference type="InterPro" id="IPR048395">
    <property type="entry name" value="Glyco_hydro_31_C"/>
</dbReference>
<reference evidence="7" key="1">
    <citation type="submission" date="2023-07" db="EMBL/GenBank/DDBJ databases">
        <authorList>
            <person name="Yue Y."/>
        </authorList>
    </citation>
    <scope>NUCLEOTIDE SEQUENCE [LARGE SCALE GENOMIC DNA]</scope>
    <source>
        <strain evidence="7">2Y89</strain>
    </source>
</reference>